<dbReference type="EMBL" id="LOHZ01000023">
    <property type="protein sequence ID" value="KYO67020.1"/>
    <property type="molecule type" value="Genomic_DNA"/>
</dbReference>
<feature type="active site" description="Nucleophile" evidence="8 9">
    <location>
        <position position="46"/>
    </location>
</feature>
<feature type="binding site" evidence="8 10">
    <location>
        <position position="109"/>
    </location>
    <ligand>
        <name>substrate</name>
    </ligand>
</feature>
<dbReference type="InterPro" id="IPR006151">
    <property type="entry name" value="Shikm_DH/Glu-tRNA_Rdtase"/>
</dbReference>
<dbReference type="Pfam" id="PF05201">
    <property type="entry name" value="GlutR_N"/>
    <property type="match status" value="1"/>
</dbReference>
<keyword evidence="5 8" id="KW-0560">Oxidoreductase</keyword>
<dbReference type="InterPro" id="IPR015895">
    <property type="entry name" value="4pyrrol_synth_GluRdtase_N"/>
</dbReference>
<keyword evidence="6 8" id="KW-0627">Porphyrin biosynthesis</keyword>
<feature type="domain" description="Glutamyl-tRNA reductase N-terminal" evidence="16">
    <location>
        <begin position="10"/>
        <end position="144"/>
    </location>
</feature>
<evidence type="ECO:0000256" key="8">
    <source>
        <dbReference type="HAMAP-Rule" id="MF_00087"/>
    </source>
</evidence>
<comment type="domain">
    <text evidence="8">Possesses an unusual extended V-shaped dimeric structure with each monomer consisting of three distinct domains arranged along a curved 'spinal' alpha-helix. The N-terminal catalytic domain specifically recognizes the glutamate moiety of the substrate. The second domain is the NADPH-binding domain, and the third C-terminal domain is responsible for dimerization.</text>
</comment>
<dbReference type="OrthoDB" id="110209at2"/>
<comment type="caution">
    <text evidence="17">The sequence shown here is derived from an EMBL/GenBank/DDBJ whole genome shotgun (WGS) entry which is preliminary data.</text>
</comment>
<name>A0A162MRL4_9FIRM</name>
<evidence type="ECO:0000256" key="11">
    <source>
        <dbReference type="PIRSR" id="PIRSR000445-3"/>
    </source>
</evidence>
<evidence type="ECO:0000259" key="16">
    <source>
        <dbReference type="Pfam" id="PF05201"/>
    </source>
</evidence>
<dbReference type="InterPro" id="IPR000343">
    <property type="entry name" value="4pyrrol_synth_GluRdtase"/>
</dbReference>
<feature type="binding site" evidence="8 10">
    <location>
        <begin position="103"/>
        <end position="105"/>
    </location>
    <ligand>
        <name>substrate</name>
    </ligand>
</feature>
<dbReference type="PANTHER" id="PTHR43013">
    <property type="entry name" value="GLUTAMYL-TRNA REDUCTASE"/>
    <property type="match status" value="1"/>
</dbReference>
<accession>A0A162MRL4</accession>
<dbReference type="PROSITE" id="PS00747">
    <property type="entry name" value="GLUTR"/>
    <property type="match status" value="1"/>
</dbReference>
<protein>
    <recommendedName>
        <fullName evidence="3 8">Glutamyl-tRNA reductase</fullName>
        <shortName evidence="8">GluTR</shortName>
        <ecNumber evidence="3 8">1.2.1.70</ecNumber>
    </recommendedName>
</protein>
<evidence type="ECO:0000256" key="9">
    <source>
        <dbReference type="PIRSR" id="PIRSR000445-1"/>
    </source>
</evidence>
<feature type="site" description="Important for activity" evidence="8 12">
    <location>
        <position position="88"/>
    </location>
</feature>
<feature type="domain" description="Quinate/shikimate 5-dehydrogenase/glutamyl-tRNA reductase" evidence="15">
    <location>
        <begin position="158"/>
        <end position="279"/>
    </location>
</feature>
<comment type="function">
    <text evidence="8">Catalyzes the NADPH-dependent reduction of glutamyl-tRNA(Glu) to glutamate 1-semialdehyde (GSA).</text>
</comment>
<dbReference type="InterPro" id="IPR018214">
    <property type="entry name" value="GluRdtase_CS"/>
</dbReference>
<dbReference type="Pfam" id="PF00745">
    <property type="entry name" value="GlutR_dimer"/>
    <property type="match status" value="1"/>
</dbReference>
<dbReference type="InterPro" id="IPR036291">
    <property type="entry name" value="NAD(P)-bd_dom_sf"/>
</dbReference>
<evidence type="ECO:0000256" key="3">
    <source>
        <dbReference type="ARBA" id="ARBA00012970"/>
    </source>
</evidence>
<evidence type="ECO:0000256" key="2">
    <source>
        <dbReference type="ARBA" id="ARBA00005916"/>
    </source>
</evidence>
<comment type="similarity">
    <text evidence="2 8 13">Belongs to the glutamyl-tRNA reductase family.</text>
</comment>
<reference evidence="17 18" key="1">
    <citation type="submission" date="2015-12" db="EMBL/GenBank/DDBJ databases">
        <title>Draft genome of Thermovenabulum gondwanense isolated from a red thermophilic microbial mat colonisisng an outflow channel of a bore well.</title>
        <authorList>
            <person name="Patel B.K."/>
        </authorList>
    </citation>
    <scope>NUCLEOTIDE SEQUENCE [LARGE SCALE GENOMIC DNA]</scope>
    <source>
        <strain evidence="17 18">R270</strain>
    </source>
</reference>
<evidence type="ECO:0000256" key="1">
    <source>
        <dbReference type="ARBA" id="ARBA00005059"/>
    </source>
</evidence>
<dbReference type="STRING" id="520767.ATZ99_08370"/>
<proteinExistence type="inferred from homology"/>
<dbReference type="UniPathway" id="UPA00251">
    <property type="reaction ID" value="UER00316"/>
</dbReference>
<dbReference type="HAMAP" id="MF_00087">
    <property type="entry name" value="Glu_tRNA_reductase"/>
    <property type="match status" value="1"/>
</dbReference>
<dbReference type="InterPro" id="IPR015896">
    <property type="entry name" value="4pyrrol_synth_GluRdtase_dimer"/>
</dbReference>
<feature type="binding site" evidence="8 10">
    <location>
        <begin position="45"/>
        <end position="48"/>
    </location>
    <ligand>
        <name>substrate</name>
    </ligand>
</feature>
<dbReference type="SUPFAM" id="SSF51735">
    <property type="entry name" value="NAD(P)-binding Rossmann-fold domains"/>
    <property type="match status" value="1"/>
</dbReference>
<dbReference type="InterPro" id="IPR036343">
    <property type="entry name" value="GluRdtase_N_sf"/>
</dbReference>
<dbReference type="Gene3D" id="3.30.460.30">
    <property type="entry name" value="Glutamyl-tRNA reductase, N-terminal domain"/>
    <property type="match status" value="1"/>
</dbReference>
<feature type="binding site" evidence="8 11">
    <location>
        <begin position="174"/>
        <end position="179"/>
    </location>
    <ligand>
        <name>NADP(+)</name>
        <dbReference type="ChEBI" id="CHEBI:58349"/>
    </ligand>
</feature>
<dbReference type="EC" id="1.2.1.70" evidence="3 8"/>
<comment type="subunit">
    <text evidence="8">Homodimer.</text>
</comment>
<dbReference type="FunFam" id="3.30.460.30:FF:000001">
    <property type="entry name" value="Glutamyl-tRNA reductase"/>
    <property type="match status" value="1"/>
</dbReference>
<evidence type="ECO:0000256" key="5">
    <source>
        <dbReference type="ARBA" id="ARBA00023002"/>
    </source>
</evidence>
<dbReference type="PATRIC" id="fig|520767.4.peg.927"/>
<dbReference type="NCBIfam" id="TIGR01035">
    <property type="entry name" value="hemA"/>
    <property type="match status" value="1"/>
</dbReference>
<dbReference type="PANTHER" id="PTHR43013:SF1">
    <property type="entry name" value="GLUTAMYL-TRNA REDUCTASE"/>
    <property type="match status" value="1"/>
</dbReference>
<keyword evidence="4 8" id="KW-0521">NADP</keyword>
<gene>
    <name evidence="8 17" type="primary">hemA</name>
    <name evidence="17" type="ORF">ATZ99_08370</name>
</gene>
<dbReference type="Gene3D" id="3.40.50.720">
    <property type="entry name" value="NAD(P)-binding Rossmann-like Domain"/>
    <property type="match status" value="1"/>
</dbReference>
<dbReference type="AlphaFoldDB" id="A0A162MRL4"/>
<dbReference type="RefSeq" id="WP_068747990.1">
    <property type="nucleotide sequence ID" value="NZ_LOHZ01000023.1"/>
</dbReference>
<keyword evidence="18" id="KW-1185">Reference proteome</keyword>
<evidence type="ECO:0000256" key="13">
    <source>
        <dbReference type="RuleBase" id="RU000584"/>
    </source>
</evidence>
<evidence type="ECO:0000259" key="15">
    <source>
        <dbReference type="Pfam" id="PF01488"/>
    </source>
</evidence>
<evidence type="ECO:0000313" key="18">
    <source>
        <dbReference type="Proteomes" id="UP000075737"/>
    </source>
</evidence>
<evidence type="ECO:0000256" key="4">
    <source>
        <dbReference type="ARBA" id="ARBA00022857"/>
    </source>
</evidence>
<comment type="pathway">
    <text evidence="1 8 13">Porphyrin-containing compound metabolism; protoporphyrin-IX biosynthesis; 5-aminolevulinate from L-glutamyl-tRNA(Glu): step 1/2.</text>
</comment>
<comment type="catalytic activity">
    <reaction evidence="7 8 13">
        <text>(S)-4-amino-5-oxopentanoate + tRNA(Glu) + NADP(+) = L-glutamyl-tRNA(Glu) + NADPH + H(+)</text>
        <dbReference type="Rhea" id="RHEA:12344"/>
        <dbReference type="Rhea" id="RHEA-COMP:9663"/>
        <dbReference type="Rhea" id="RHEA-COMP:9680"/>
        <dbReference type="ChEBI" id="CHEBI:15378"/>
        <dbReference type="ChEBI" id="CHEBI:57501"/>
        <dbReference type="ChEBI" id="CHEBI:57783"/>
        <dbReference type="ChEBI" id="CHEBI:58349"/>
        <dbReference type="ChEBI" id="CHEBI:78442"/>
        <dbReference type="ChEBI" id="CHEBI:78520"/>
        <dbReference type="EC" id="1.2.1.70"/>
    </reaction>
</comment>
<dbReference type="Pfam" id="PF01488">
    <property type="entry name" value="Shikimate_DH"/>
    <property type="match status" value="1"/>
</dbReference>
<evidence type="ECO:0000256" key="7">
    <source>
        <dbReference type="ARBA" id="ARBA00047464"/>
    </source>
</evidence>
<evidence type="ECO:0000256" key="10">
    <source>
        <dbReference type="PIRSR" id="PIRSR000445-2"/>
    </source>
</evidence>
<comment type="miscellaneous">
    <text evidence="8">During catalysis, the active site Cys acts as a nucleophile attacking the alpha-carbonyl group of tRNA-bound glutamate with the formation of a thioester intermediate between enzyme and glutamate, and the concomitant release of tRNA(Glu). The thioester intermediate is finally reduced by direct hydride transfer from NADPH, to form the product GSA.</text>
</comment>
<feature type="domain" description="Tetrapyrrole biosynthesis glutamyl-tRNA reductase dimerisation" evidence="14">
    <location>
        <begin position="298"/>
        <end position="390"/>
    </location>
</feature>
<dbReference type="PIRSF" id="PIRSF000445">
    <property type="entry name" value="4pyrrol_synth_GluRdtase"/>
    <property type="match status" value="1"/>
</dbReference>
<dbReference type="SUPFAM" id="SSF69742">
    <property type="entry name" value="Glutamyl tRNA-reductase catalytic, N-terminal domain"/>
    <property type="match status" value="1"/>
</dbReference>
<sequence>MLGVLGVNPKADIRLREKMVLVEKRVDKKMEDLRGVCGENIILNTCNRTEVYFVGDEGGTKDEILKILGWEGFKDYTFYYRDEKAAEHLFEVACGFDSLILGEEQILGQVKRSLERGRNIKSAGQVLNRLFLQAIACGKEFRTKAKLHEVPVSVASIVSKEIEKRGKKRVLIFGYGEIGRLCAKYLCSKDSLEKVYIAVRDLCKGENLGPKAVFVEFSLWRDYLKEVEVLISCTSSPHIVVKKEDVDGKKLLIFDLAVPRDVEEGALGVEGHYNIDEVSRMNEENLEERRTLMENNRAVLEKHVKEFTEWYRLREITPFIENVKNFAERVYKPRFERFKNKYRIDDVRTAELLFKSTADAFAENAIRVLKEEFLEGRGEECMRLIAKIFSD</sequence>
<dbReference type="GO" id="GO:0008883">
    <property type="term" value="F:glutamyl-tRNA reductase activity"/>
    <property type="evidence" value="ECO:0007669"/>
    <property type="project" value="UniProtKB-UniRule"/>
</dbReference>
<organism evidence="17 18">
    <name type="scientific">Thermovenabulum gondwanense</name>
    <dbReference type="NCBI Taxonomy" id="520767"/>
    <lineage>
        <taxon>Bacteria</taxon>
        <taxon>Bacillati</taxon>
        <taxon>Bacillota</taxon>
        <taxon>Clostridia</taxon>
        <taxon>Thermosediminibacterales</taxon>
        <taxon>Thermosediminibacteraceae</taxon>
        <taxon>Thermovenabulum</taxon>
    </lineage>
</organism>
<evidence type="ECO:0000256" key="12">
    <source>
        <dbReference type="PIRSR" id="PIRSR000445-4"/>
    </source>
</evidence>
<dbReference type="Proteomes" id="UP000075737">
    <property type="component" value="Unassembled WGS sequence"/>
</dbReference>
<evidence type="ECO:0000313" key="17">
    <source>
        <dbReference type="EMBL" id="KYO67020.1"/>
    </source>
</evidence>
<dbReference type="GO" id="GO:0019353">
    <property type="term" value="P:protoporphyrinogen IX biosynthetic process from glutamate"/>
    <property type="evidence" value="ECO:0007669"/>
    <property type="project" value="TreeGrafter"/>
</dbReference>
<feature type="binding site" evidence="8 10">
    <location>
        <position position="98"/>
    </location>
    <ligand>
        <name>substrate</name>
    </ligand>
</feature>
<evidence type="ECO:0000259" key="14">
    <source>
        <dbReference type="Pfam" id="PF00745"/>
    </source>
</evidence>
<dbReference type="GO" id="GO:0050661">
    <property type="term" value="F:NADP binding"/>
    <property type="evidence" value="ECO:0007669"/>
    <property type="project" value="InterPro"/>
</dbReference>
<evidence type="ECO:0000256" key="6">
    <source>
        <dbReference type="ARBA" id="ARBA00023244"/>
    </source>
</evidence>